<evidence type="ECO:0000313" key="7">
    <source>
        <dbReference type="EMBL" id="CCH33934.1"/>
    </source>
</evidence>
<dbReference type="PATRIC" id="fig|1179773.3.peg.6752"/>
<keyword evidence="8" id="KW-1185">Reference proteome</keyword>
<evidence type="ECO:0000256" key="3">
    <source>
        <dbReference type="ARBA" id="ARBA00023125"/>
    </source>
</evidence>
<evidence type="ECO:0000256" key="2">
    <source>
        <dbReference type="ARBA" id="ARBA00023015"/>
    </source>
</evidence>
<dbReference type="SUPFAM" id="SSF48498">
    <property type="entry name" value="Tetracyclin repressor-like, C-terminal domain"/>
    <property type="match status" value="1"/>
</dbReference>
<dbReference type="InterPro" id="IPR036271">
    <property type="entry name" value="Tet_transcr_reg_TetR-rel_C_sf"/>
</dbReference>
<dbReference type="Pfam" id="PF13977">
    <property type="entry name" value="TetR_C_6"/>
    <property type="match status" value="1"/>
</dbReference>
<dbReference type="BioCyc" id="SESP1179773:BN6_RS32285-MONOMER"/>
<dbReference type="InterPro" id="IPR001647">
    <property type="entry name" value="HTH_TetR"/>
</dbReference>
<accession>K0KAT2</accession>
<evidence type="ECO:0000256" key="4">
    <source>
        <dbReference type="ARBA" id="ARBA00023163"/>
    </source>
</evidence>
<name>K0KAT2_SACES</name>
<dbReference type="RefSeq" id="WP_015104045.1">
    <property type="nucleotide sequence ID" value="NC_019673.1"/>
</dbReference>
<dbReference type="InterPro" id="IPR009057">
    <property type="entry name" value="Homeodomain-like_sf"/>
</dbReference>
<dbReference type="GO" id="GO:0003677">
    <property type="term" value="F:DNA binding"/>
    <property type="evidence" value="ECO:0007669"/>
    <property type="project" value="UniProtKB-UniRule"/>
</dbReference>
<protein>
    <recommendedName>
        <fullName evidence="6">HTH tetR-type domain-containing protein</fullName>
    </recommendedName>
</protein>
<keyword evidence="2" id="KW-0805">Transcription regulation</keyword>
<dbReference type="KEGG" id="sesp:BN6_66970"/>
<dbReference type="OrthoDB" id="9816296at2"/>
<keyword evidence="4" id="KW-0804">Transcription</keyword>
<feature type="domain" description="HTH tetR-type" evidence="6">
    <location>
        <begin position="8"/>
        <end position="68"/>
    </location>
</feature>
<gene>
    <name evidence="7" type="ordered locus">BN6_66970</name>
</gene>
<dbReference type="Pfam" id="PF00440">
    <property type="entry name" value="TetR_N"/>
    <property type="match status" value="1"/>
</dbReference>
<feature type="DNA-binding region" description="H-T-H motif" evidence="5">
    <location>
        <begin position="31"/>
        <end position="50"/>
    </location>
</feature>
<dbReference type="InterPro" id="IPR039538">
    <property type="entry name" value="BetI_C"/>
</dbReference>
<evidence type="ECO:0000256" key="1">
    <source>
        <dbReference type="ARBA" id="ARBA00022491"/>
    </source>
</evidence>
<dbReference type="eggNOG" id="COG1309">
    <property type="taxonomic scope" value="Bacteria"/>
</dbReference>
<proteinExistence type="predicted"/>
<keyword evidence="3 5" id="KW-0238">DNA-binding</keyword>
<dbReference type="Gene3D" id="1.10.357.10">
    <property type="entry name" value="Tetracycline Repressor, domain 2"/>
    <property type="match status" value="1"/>
</dbReference>
<evidence type="ECO:0000313" key="8">
    <source>
        <dbReference type="Proteomes" id="UP000006281"/>
    </source>
</evidence>
<dbReference type="Proteomes" id="UP000006281">
    <property type="component" value="Chromosome"/>
</dbReference>
<evidence type="ECO:0000256" key="5">
    <source>
        <dbReference type="PROSITE-ProRule" id="PRU00335"/>
    </source>
</evidence>
<dbReference type="AlphaFoldDB" id="K0KAT2"/>
<dbReference type="HOGENOM" id="CLU_069356_15_10_11"/>
<keyword evidence="1" id="KW-0678">Repressor</keyword>
<sequence length="208" mass="22661">MPRVVDAEARRRVVAEAVFRVVRAHGLEQASLRNVAEEAGLAIGSVRHYFTDHDELLVFALEELAGRVERRVLARVEQIYAAGTSEGRRAGVEALLGELVPLDRARHDEAVVWLEFSGAARTRPALAPGARRLHAGIRAIARRVLERIGVPDVAPEAERLAALLDGLAVNAVLQPDLTTPDLMREVISRHLDSLRANGVVLAAESTED</sequence>
<dbReference type="SUPFAM" id="SSF46689">
    <property type="entry name" value="Homeodomain-like"/>
    <property type="match status" value="1"/>
</dbReference>
<dbReference type="STRING" id="1179773.BN6_66970"/>
<dbReference type="EMBL" id="HE804045">
    <property type="protein sequence ID" value="CCH33934.1"/>
    <property type="molecule type" value="Genomic_DNA"/>
</dbReference>
<reference evidence="7 8" key="1">
    <citation type="journal article" date="2012" name="BMC Genomics">
        <title>Complete genome sequence of Saccharothrix espanaensis DSM 44229T and comparison to the other completely sequenced Pseudonocardiaceae.</title>
        <authorList>
            <person name="Strobel T."/>
            <person name="Al-Dilaimi A."/>
            <person name="Blom J."/>
            <person name="Gessner A."/>
            <person name="Kalinowski J."/>
            <person name="Luzhetska M."/>
            <person name="Puhler A."/>
            <person name="Szczepanowski R."/>
            <person name="Bechthold A."/>
            <person name="Ruckert C."/>
        </authorList>
    </citation>
    <scope>NUCLEOTIDE SEQUENCE [LARGE SCALE GENOMIC DNA]</scope>
    <source>
        <strain evidence="8">ATCC 51144 / DSM 44229 / JCM 9112 / NBRC 15066 / NRRL 15764</strain>
    </source>
</reference>
<evidence type="ECO:0000259" key="6">
    <source>
        <dbReference type="PROSITE" id="PS50977"/>
    </source>
</evidence>
<organism evidence="7 8">
    <name type="scientific">Saccharothrix espanaensis (strain ATCC 51144 / DSM 44229 / JCM 9112 / NBRC 15066 / NRRL 15764)</name>
    <dbReference type="NCBI Taxonomy" id="1179773"/>
    <lineage>
        <taxon>Bacteria</taxon>
        <taxon>Bacillati</taxon>
        <taxon>Actinomycetota</taxon>
        <taxon>Actinomycetes</taxon>
        <taxon>Pseudonocardiales</taxon>
        <taxon>Pseudonocardiaceae</taxon>
        <taxon>Saccharothrix</taxon>
    </lineage>
</organism>
<dbReference type="PROSITE" id="PS50977">
    <property type="entry name" value="HTH_TETR_2"/>
    <property type="match status" value="1"/>
</dbReference>